<dbReference type="GO" id="GO:0052621">
    <property type="term" value="F:diguanylate cyclase activity"/>
    <property type="evidence" value="ECO:0007669"/>
    <property type="project" value="UniProtKB-EC"/>
</dbReference>
<comment type="caution">
    <text evidence="4">The sequence shown here is derived from an EMBL/GenBank/DDBJ whole genome shotgun (WGS) entry which is preliminary data.</text>
</comment>
<dbReference type="PANTHER" id="PTHR45138">
    <property type="entry name" value="REGULATORY COMPONENTS OF SENSORY TRANSDUCTION SYSTEM"/>
    <property type="match status" value="1"/>
</dbReference>
<dbReference type="InterPro" id="IPR029787">
    <property type="entry name" value="Nucleotide_cyclase"/>
</dbReference>
<dbReference type="Proteomes" id="UP000051221">
    <property type="component" value="Unassembled WGS sequence"/>
</dbReference>
<keyword evidence="2" id="KW-1133">Transmembrane helix</keyword>
<evidence type="ECO:0000256" key="2">
    <source>
        <dbReference type="SAM" id="Phobius"/>
    </source>
</evidence>
<dbReference type="AlphaFoldDB" id="A0A0Q2MIX3"/>
<dbReference type="PANTHER" id="PTHR45138:SF24">
    <property type="entry name" value="DIGUANYLATE CYCLASE DGCC-RELATED"/>
    <property type="match status" value="1"/>
</dbReference>
<feature type="domain" description="GGDEF" evidence="3">
    <location>
        <begin position="328"/>
        <end position="458"/>
    </location>
</feature>
<evidence type="ECO:0000256" key="1">
    <source>
        <dbReference type="ARBA" id="ARBA00012528"/>
    </source>
</evidence>
<feature type="transmembrane region" description="Helical" evidence="2">
    <location>
        <begin position="12"/>
        <end position="31"/>
    </location>
</feature>
<evidence type="ECO:0000313" key="5">
    <source>
        <dbReference type="Proteomes" id="UP000051221"/>
    </source>
</evidence>
<dbReference type="NCBIfam" id="TIGR00254">
    <property type="entry name" value="GGDEF"/>
    <property type="match status" value="1"/>
</dbReference>
<reference evidence="4 5" key="1">
    <citation type="submission" date="2015-08" db="EMBL/GenBank/DDBJ databases">
        <title>Antibacterial properties of a collection of Vibrionaceae strains.</title>
        <authorList>
            <person name="Giubergia S."/>
        </authorList>
    </citation>
    <scope>NUCLEOTIDE SEQUENCE [LARGE SCALE GENOMIC DNA]</scope>
    <source>
        <strain evidence="4 5">S0821</strain>
    </source>
</reference>
<dbReference type="GO" id="GO:0043709">
    <property type="term" value="P:cell adhesion involved in single-species biofilm formation"/>
    <property type="evidence" value="ECO:0007669"/>
    <property type="project" value="TreeGrafter"/>
</dbReference>
<dbReference type="InterPro" id="IPR043128">
    <property type="entry name" value="Rev_trsase/Diguanyl_cyclase"/>
</dbReference>
<protein>
    <recommendedName>
        <fullName evidence="1">diguanylate cyclase</fullName>
        <ecNumber evidence="1">2.7.7.65</ecNumber>
    </recommendedName>
</protein>
<evidence type="ECO:0000259" key="3">
    <source>
        <dbReference type="PROSITE" id="PS50887"/>
    </source>
</evidence>
<dbReference type="PROSITE" id="PS50887">
    <property type="entry name" value="GGDEF"/>
    <property type="match status" value="1"/>
</dbReference>
<dbReference type="GO" id="GO:1902201">
    <property type="term" value="P:negative regulation of bacterial-type flagellum-dependent cell motility"/>
    <property type="evidence" value="ECO:0007669"/>
    <property type="project" value="TreeGrafter"/>
</dbReference>
<proteinExistence type="predicted"/>
<dbReference type="InterPro" id="IPR000160">
    <property type="entry name" value="GGDEF_dom"/>
</dbReference>
<dbReference type="EMBL" id="LKHS01000002">
    <property type="protein sequence ID" value="KQH87650.1"/>
    <property type="molecule type" value="Genomic_DNA"/>
</dbReference>
<dbReference type="CDD" id="cd01949">
    <property type="entry name" value="GGDEF"/>
    <property type="match status" value="1"/>
</dbReference>
<name>A0A0Q2MIX3_VIBFU</name>
<dbReference type="SUPFAM" id="SSF55073">
    <property type="entry name" value="Nucleotide cyclase"/>
    <property type="match status" value="1"/>
</dbReference>
<accession>A0A0Q2MIX3</accession>
<organism evidence="4 5">
    <name type="scientific">Vibrio furnissii</name>
    <dbReference type="NCBI Taxonomy" id="29494"/>
    <lineage>
        <taxon>Bacteria</taxon>
        <taxon>Pseudomonadati</taxon>
        <taxon>Pseudomonadota</taxon>
        <taxon>Gammaproteobacteria</taxon>
        <taxon>Vibrionales</taxon>
        <taxon>Vibrionaceae</taxon>
        <taxon>Vibrio</taxon>
    </lineage>
</organism>
<dbReference type="FunCoup" id="A0A0Q2MIX3">
    <property type="interactions" value="5"/>
</dbReference>
<dbReference type="GO" id="GO:0005886">
    <property type="term" value="C:plasma membrane"/>
    <property type="evidence" value="ECO:0007669"/>
    <property type="project" value="TreeGrafter"/>
</dbReference>
<dbReference type="RefSeq" id="WP_055465310.1">
    <property type="nucleotide sequence ID" value="NZ_LKHS01000002.1"/>
</dbReference>
<dbReference type="InterPro" id="IPR050469">
    <property type="entry name" value="Diguanylate_Cyclase"/>
</dbReference>
<feature type="transmembrane region" description="Helical" evidence="2">
    <location>
        <begin position="260"/>
        <end position="285"/>
    </location>
</feature>
<dbReference type="InParanoid" id="A0A0Q2MIX3"/>
<evidence type="ECO:0000313" key="4">
    <source>
        <dbReference type="EMBL" id="KQH87650.1"/>
    </source>
</evidence>
<keyword evidence="2" id="KW-0812">Transmembrane</keyword>
<gene>
    <name evidence="4" type="ORF">AMR76_03470</name>
</gene>
<sequence>MKDINRKYLSDIIIHSFTISLVAYLVTLIIFSESYLDRRNHEFENFVNVMEQYKQTLFLTSRILENKIQETDSIKKTDLSTLKDIENRKYNLHKNLKPTNIDIELANEFQFLVSTMPAILPQVDVMYYRSYLSDMTSSDKDEVSIVKECGSDYVCTINAPERRLSDRILVSRVYHKKDSDNLYVTISSPVFLHNLIVGDLNIDVGLTRFFDLSQLGISSHVLNAVTFNELTYGNSLMDHIASTKEYIADNSTVYVYKVPFVWIVFRLMWLFVVMWVGVAYVIYLFRTLKMNRSKLFEVESNVKLDDLTGLLNRNVLKDQKFAEDLKSFGAAIMAIDGNKLKQINDTYGHHVGDDAIKQIAYGMRQVFRENDYLIRTGGDEFVAVLPGCNLDNAIILAERLKEAVMGTTFSSYKLNVSISVGITLLMNSETFEEALKRADSNLYSEKQSNPIHAQVSVV</sequence>
<dbReference type="Pfam" id="PF00990">
    <property type="entry name" value="GGDEF"/>
    <property type="match status" value="1"/>
</dbReference>
<dbReference type="EC" id="2.7.7.65" evidence="1"/>
<keyword evidence="5" id="KW-1185">Reference proteome</keyword>
<dbReference type="Gene3D" id="3.30.70.270">
    <property type="match status" value="1"/>
</dbReference>
<keyword evidence="2" id="KW-0472">Membrane</keyword>
<dbReference type="SMART" id="SM00267">
    <property type="entry name" value="GGDEF"/>
    <property type="match status" value="1"/>
</dbReference>